<sequence length="68" mass="6833">MEPEKSLMAGSGLDMAGVHGPVAFGRARPCPTGWRLRWSAGSKAGGRPLPLSGPASATGIMAAMLAAL</sequence>
<dbReference type="EMBL" id="BAABDO010000044">
    <property type="protein sequence ID" value="GAA4142931.1"/>
    <property type="molecule type" value="Genomic_DNA"/>
</dbReference>
<evidence type="ECO:0000313" key="1">
    <source>
        <dbReference type="EMBL" id="GAA4142931.1"/>
    </source>
</evidence>
<evidence type="ECO:0000313" key="2">
    <source>
        <dbReference type="Proteomes" id="UP001500266"/>
    </source>
</evidence>
<name>A0ABP7YXD1_9ACTN</name>
<dbReference type="Proteomes" id="UP001500266">
    <property type="component" value="Unassembled WGS sequence"/>
</dbReference>
<organism evidence="1 2">
    <name type="scientific">Actinomadura keratinilytica</name>
    <dbReference type="NCBI Taxonomy" id="547461"/>
    <lineage>
        <taxon>Bacteria</taxon>
        <taxon>Bacillati</taxon>
        <taxon>Actinomycetota</taxon>
        <taxon>Actinomycetes</taxon>
        <taxon>Streptosporangiales</taxon>
        <taxon>Thermomonosporaceae</taxon>
        <taxon>Actinomadura</taxon>
    </lineage>
</organism>
<keyword evidence="2" id="KW-1185">Reference proteome</keyword>
<protein>
    <submittedName>
        <fullName evidence="1">Uncharacterized protein</fullName>
    </submittedName>
</protein>
<comment type="caution">
    <text evidence="1">The sequence shown here is derived from an EMBL/GenBank/DDBJ whole genome shotgun (WGS) entry which is preliminary data.</text>
</comment>
<proteinExistence type="predicted"/>
<reference evidence="2" key="1">
    <citation type="journal article" date="2019" name="Int. J. Syst. Evol. Microbiol.">
        <title>The Global Catalogue of Microorganisms (GCM) 10K type strain sequencing project: providing services to taxonomists for standard genome sequencing and annotation.</title>
        <authorList>
            <consortium name="The Broad Institute Genomics Platform"/>
            <consortium name="The Broad Institute Genome Sequencing Center for Infectious Disease"/>
            <person name="Wu L."/>
            <person name="Ma J."/>
        </authorList>
    </citation>
    <scope>NUCLEOTIDE SEQUENCE [LARGE SCALE GENOMIC DNA]</scope>
    <source>
        <strain evidence="2">JCM 17316</strain>
    </source>
</reference>
<gene>
    <name evidence="1" type="ORF">GCM10022416_32490</name>
</gene>
<accession>A0ABP7YXD1</accession>